<dbReference type="Proteomes" id="UP000027604">
    <property type="component" value="Chromosome I"/>
</dbReference>
<proteinExistence type="predicted"/>
<feature type="transmembrane region" description="Helical" evidence="1">
    <location>
        <begin position="15"/>
        <end position="32"/>
    </location>
</feature>
<dbReference type="EMBL" id="HG322949">
    <property type="protein sequence ID" value="CDG83041.1"/>
    <property type="molecule type" value="Genomic_DNA"/>
</dbReference>
<dbReference type="KEGG" id="jag:GJA_2410"/>
<dbReference type="RefSeq" id="WP_144241489.1">
    <property type="nucleotide sequence ID" value="NZ_BCTH01000033.1"/>
</dbReference>
<accession>W0V586</accession>
<dbReference type="AlphaFoldDB" id="W0V586"/>
<dbReference type="PATRIC" id="fig|1349767.4.peg.4154"/>
<keyword evidence="1" id="KW-0472">Membrane</keyword>
<evidence type="ECO:0000313" key="2">
    <source>
        <dbReference type="EMBL" id="CDG83041.1"/>
    </source>
</evidence>
<keyword evidence="1" id="KW-0812">Transmembrane</keyword>
<feature type="transmembrane region" description="Helical" evidence="1">
    <location>
        <begin position="39"/>
        <end position="62"/>
    </location>
</feature>
<gene>
    <name evidence="2" type="ORF">GJA_2410</name>
</gene>
<dbReference type="HOGENOM" id="CLU_2806704_0_0_4"/>
<protein>
    <submittedName>
        <fullName evidence="2">Putative membrane protein</fullName>
    </submittedName>
</protein>
<evidence type="ECO:0000313" key="3">
    <source>
        <dbReference type="Proteomes" id="UP000027604"/>
    </source>
</evidence>
<organism evidence="2 3">
    <name type="scientific">Janthinobacterium agaricidamnosum NBRC 102515 = DSM 9628</name>
    <dbReference type="NCBI Taxonomy" id="1349767"/>
    <lineage>
        <taxon>Bacteria</taxon>
        <taxon>Pseudomonadati</taxon>
        <taxon>Pseudomonadota</taxon>
        <taxon>Betaproteobacteria</taxon>
        <taxon>Burkholderiales</taxon>
        <taxon>Oxalobacteraceae</taxon>
        <taxon>Janthinobacterium</taxon>
    </lineage>
</organism>
<name>W0V586_9BURK</name>
<keyword evidence="1" id="KW-1133">Transmembrane helix</keyword>
<reference evidence="2 3" key="1">
    <citation type="journal article" date="2015" name="Genome Announc.">
        <title>Genome Sequence of Mushroom Soft-Rot Pathogen Janthinobacterium agaricidamnosum.</title>
        <authorList>
            <person name="Graupner K."/>
            <person name="Lackner G."/>
            <person name="Hertweck C."/>
        </authorList>
    </citation>
    <scope>NUCLEOTIDE SEQUENCE [LARGE SCALE GENOMIC DNA]</scope>
    <source>
        <strain evidence="3">NBRC 102515 / DSM 9628</strain>
    </source>
</reference>
<keyword evidence="3" id="KW-1185">Reference proteome</keyword>
<sequence>MTNLRLAFFNTLRKHGWNALCAAVVIMMAHWLRAKRLDFTDVISALAVLTIYLAVATSIAYYRLRKA</sequence>
<evidence type="ECO:0000256" key="1">
    <source>
        <dbReference type="SAM" id="Phobius"/>
    </source>
</evidence>